<feature type="non-terminal residue" evidence="7">
    <location>
        <position position="479"/>
    </location>
</feature>
<protein>
    <recommendedName>
        <fullName evidence="6">Amino acid transporter transmembrane domain-containing protein</fullName>
    </recommendedName>
</protein>
<feature type="transmembrane region" description="Helical" evidence="5">
    <location>
        <begin position="392"/>
        <end position="410"/>
    </location>
</feature>
<feature type="transmembrane region" description="Helical" evidence="5">
    <location>
        <begin position="460"/>
        <end position="478"/>
    </location>
</feature>
<keyword evidence="3 5" id="KW-1133">Transmembrane helix</keyword>
<feature type="transmembrane region" description="Helical" evidence="5">
    <location>
        <begin position="61"/>
        <end position="85"/>
    </location>
</feature>
<evidence type="ECO:0000256" key="3">
    <source>
        <dbReference type="ARBA" id="ARBA00022989"/>
    </source>
</evidence>
<comment type="subcellular location">
    <subcellularLocation>
        <location evidence="1">Membrane</location>
    </subcellularLocation>
</comment>
<feature type="transmembrane region" description="Helical" evidence="5">
    <location>
        <begin position="288"/>
        <end position="312"/>
    </location>
</feature>
<feature type="transmembrane region" description="Helical" evidence="5">
    <location>
        <begin position="177"/>
        <end position="198"/>
    </location>
</feature>
<dbReference type="EMBL" id="HACM01011766">
    <property type="protein sequence ID" value="CRZ12208.1"/>
    <property type="molecule type" value="Transcribed_RNA"/>
</dbReference>
<accession>A0A0H5RDX3</accession>
<dbReference type="AlphaFoldDB" id="A0A0H5RDX3"/>
<dbReference type="PANTHER" id="PTHR16189">
    <property type="entry name" value="TRANSMEMBRANE PROTEIN 104-RELATED"/>
    <property type="match status" value="1"/>
</dbReference>
<feature type="transmembrane region" description="Helical" evidence="5">
    <location>
        <begin position="249"/>
        <end position="267"/>
    </location>
</feature>
<keyword evidence="2 5" id="KW-0812">Transmembrane</keyword>
<dbReference type="InterPro" id="IPR013057">
    <property type="entry name" value="AA_transpt_TM"/>
</dbReference>
<reference evidence="7" key="1">
    <citation type="submission" date="2015-04" db="EMBL/GenBank/DDBJ databases">
        <title>The genome sequence of the plant pathogenic Rhizarian Plasmodiophora brassicae reveals insights in its biotrophic life cycle and the origin of chitin synthesis.</title>
        <authorList>
            <person name="Schwelm A."/>
            <person name="Fogelqvist J."/>
            <person name="Knaust A."/>
            <person name="Julke S."/>
            <person name="Lilja T."/>
            <person name="Dhandapani V."/>
            <person name="Bonilla-Rosso G."/>
            <person name="Karlsson M."/>
            <person name="Shevchenko A."/>
            <person name="Choi S.R."/>
            <person name="Kim H.G."/>
            <person name="Park J.Y."/>
            <person name="Lim Y.P."/>
            <person name="Ludwig-Muller J."/>
            <person name="Dixelius C."/>
        </authorList>
    </citation>
    <scope>NUCLEOTIDE SEQUENCE</scope>
    <source>
        <tissue evidence="7">Potato root galls</tissue>
    </source>
</reference>
<feature type="non-terminal residue" evidence="7">
    <location>
        <position position="1"/>
    </location>
</feature>
<keyword evidence="4 5" id="KW-0472">Membrane</keyword>
<evidence type="ECO:0000256" key="5">
    <source>
        <dbReference type="SAM" id="Phobius"/>
    </source>
</evidence>
<feature type="transmembrane region" description="Helical" evidence="5">
    <location>
        <begin position="339"/>
        <end position="363"/>
    </location>
</feature>
<sequence>GCANACLGDNQMLNAGIPLLNSPDDRDHGLSTRQAFCVTINYVIGTGIFTLPLAFTRSGSVFGSLLLLLSAFFSYISLTFVIETISRCDALSRKGDESEDSADYSISSVSWEFSRIADLVHSVRAKQVVQLLMCLYCYGALWSYSSVFSSSVVNLFFESVFGEMCDIYNNPSVSCSRGYLVSLTVFGVIVVVLSLLDLEEQATIQVALSLYRFAAFGLMIGTIVVSILFAPPPWFPGSQPSQAMSMIPAWNWTGYVILPSSAVALSMHANFPDVVQSLKSRQPGSVKAIASSVFIVVTTLYLMVGLICALFFGDRAEALITLNWKSYTGPSFDGEHTAVYAYIIRTMILAFPILDMLSVYPLVAVTLSGNLMESVPEEVSLQYSQVRIKKSLRLVSALPPLIFGAVASNLEFIFKFIGFIAFFMELFIPCFLLLCARHRCSKRFGPLPSTPYASLYNGNWYVYLTISFGIVAVALDIFD</sequence>
<feature type="transmembrane region" description="Helical" evidence="5">
    <location>
        <begin position="416"/>
        <end position="436"/>
    </location>
</feature>
<feature type="domain" description="Amino acid transporter transmembrane" evidence="6">
    <location>
        <begin position="29"/>
        <end position="448"/>
    </location>
</feature>
<organism evidence="7">
    <name type="scientific">Spongospora subterranea</name>
    <dbReference type="NCBI Taxonomy" id="70186"/>
    <lineage>
        <taxon>Eukaryota</taxon>
        <taxon>Sar</taxon>
        <taxon>Rhizaria</taxon>
        <taxon>Endomyxa</taxon>
        <taxon>Phytomyxea</taxon>
        <taxon>Plasmodiophorida</taxon>
        <taxon>Plasmodiophoridae</taxon>
        <taxon>Spongospora</taxon>
    </lineage>
</organism>
<dbReference type="GO" id="GO:0016020">
    <property type="term" value="C:membrane"/>
    <property type="evidence" value="ECO:0007669"/>
    <property type="project" value="UniProtKB-SubCell"/>
</dbReference>
<proteinExistence type="predicted"/>
<dbReference type="Pfam" id="PF01490">
    <property type="entry name" value="Aa_trans"/>
    <property type="match status" value="1"/>
</dbReference>
<evidence type="ECO:0000256" key="2">
    <source>
        <dbReference type="ARBA" id="ARBA00022692"/>
    </source>
</evidence>
<feature type="transmembrane region" description="Helical" evidence="5">
    <location>
        <begin position="131"/>
        <end position="157"/>
    </location>
</feature>
<feature type="transmembrane region" description="Helical" evidence="5">
    <location>
        <begin position="210"/>
        <end position="229"/>
    </location>
</feature>
<evidence type="ECO:0000256" key="1">
    <source>
        <dbReference type="ARBA" id="ARBA00004370"/>
    </source>
</evidence>
<evidence type="ECO:0000256" key="4">
    <source>
        <dbReference type="ARBA" id="ARBA00023136"/>
    </source>
</evidence>
<name>A0A0H5RDX3_9EUKA</name>
<evidence type="ECO:0000313" key="7">
    <source>
        <dbReference type="EMBL" id="CRZ12208.1"/>
    </source>
</evidence>
<evidence type="ECO:0000259" key="6">
    <source>
        <dbReference type="Pfam" id="PF01490"/>
    </source>
</evidence>
<feature type="transmembrane region" description="Helical" evidence="5">
    <location>
        <begin position="35"/>
        <end position="55"/>
    </location>
</feature>